<name>A0AAN5I796_9BILA</name>
<dbReference type="InterPro" id="IPR000210">
    <property type="entry name" value="BTB/POZ_dom"/>
</dbReference>
<dbReference type="PANTHER" id="PTHR47022">
    <property type="entry name" value="BTB AND MATH DOMAIN-CONTAINING PROTEIN 36-RELATED"/>
    <property type="match status" value="1"/>
</dbReference>
<organism evidence="2 3">
    <name type="scientific">Pristionchus mayeri</name>
    <dbReference type="NCBI Taxonomy" id="1317129"/>
    <lineage>
        <taxon>Eukaryota</taxon>
        <taxon>Metazoa</taxon>
        <taxon>Ecdysozoa</taxon>
        <taxon>Nematoda</taxon>
        <taxon>Chromadorea</taxon>
        <taxon>Rhabditida</taxon>
        <taxon>Rhabditina</taxon>
        <taxon>Diplogasteromorpha</taxon>
        <taxon>Diplogasteroidea</taxon>
        <taxon>Neodiplogasteridae</taxon>
        <taxon>Pristionchus</taxon>
    </lineage>
</organism>
<sequence length="146" mass="17446">THSPVFKTMFYGDFAEKNKNEIELNDVIRQEFIELLRMIYPFGRRISWDTLDILLKVGDRFQMEWVTQSAEMFIIASRLPIVKKLMYANEYRLHAVQEHCISKLKTARNVKDVEESPFYNDLSEDIKTAIFERKSEIANQSWWDMD</sequence>
<accession>A0AAN5I796</accession>
<dbReference type="PANTHER" id="PTHR47022:SF1">
    <property type="entry name" value="BTB AND MATH DOMAIN-CONTAINING PROTEIN 36-RELATED"/>
    <property type="match status" value="1"/>
</dbReference>
<dbReference type="PROSITE" id="PS50097">
    <property type="entry name" value="BTB"/>
    <property type="match status" value="1"/>
</dbReference>
<evidence type="ECO:0000313" key="3">
    <source>
        <dbReference type="Proteomes" id="UP001328107"/>
    </source>
</evidence>
<feature type="domain" description="BTB" evidence="1">
    <location>
        <begin position="1"/>
        <end position="40"/>
    </location>
</feature>
<dbReference type="AlphaFoldDB" id="A0AAN5I796"/>
<dbReference type="EMBL" id="BTRK01000005">
    <property type="protein sequence ID" value="GMR55018.1"/>
    <property type="molecule type" value="Genomic_DNA"/>
</dbReference>
<reference evidence="3" key="1">
    <citation type="submission" date="2022-10" db="EMBL/GenBank/DDBJ databases">
        <title>Genome assembly of Pristionchus species.</title>
        <authorList>
            <person name="Yoshida K."/>
            <person name="Sommer R.J."/>
        </authorList>
    </citation>
    <scope>NUCLEOTIDE SEQUENCE [LARGE SCALE GENOMIC DNA]</scope>
    <source>
        <strain evidence="3">RS5460</strain>
    </source>
</reference>
<protein>
    <recommendedName>
        <fullName evidence="1">BTB domain-containing protein</fullName>
    </recommendedName>
</protein>
<dbReference type="Proteomes" id="UP001328107">
    <property type="component" value="Unassembled WGS sequence"/>
</dbReference>
<keyword evidence="3" id="KW-1185">Reference proteome</keyword>
<comment type="caution">
    <text evidence="2">The sequence shown here is derived from an EMBL/GenBank/DDBJ whole genome shotgun (WGS) entry which is preliminary data.</text>
</comment>
<evidence type="ECO:0000259" key="1">
    <source>
        <dbReference type="PROSITE" id="PS50097"/>
    </source>
</evidence>
<feature type="non-terminal residue" evidence="2">
    <location>
        <position position="1"/>
    </location>
</feature>
<dbReference type="SUPFAM" id="SSF54695">
    <property type="entry name" value="POZ domain"/>
    <property type="match status" value="1"/>
</dbReference>
<proteinExistence type="predicted"/>
<gene>
    <name evidence="2" type="ORF">PMAYCL1PPCAC_25213</name>
</gene>
<evidence type="ECO:0000313" key="2">
    <source>
        <dbReference type="EMBL" id="GMR55018.1"/>
    </source>
</evidence>
<dbReference type="InterPro" id="IPR011333">
    <property type="entry name" value="SKP1/BTB/POZ_sf"/>
</dbReference>
<dbReference type="Gene3D" id="3.30.710.10">
    <property type="entry name" value="Potassium Channel Kv1.1, Chain A"/>
    <property type="match status" value="1"/>
</dbReference>
<dbReference type="Pfam" id="PF00651">
    <property type="entry name" value="BTB"/>
    <property type="match status" value="1"/>
</dbReference>